<feature type="region of interest" description="Disordered" evidence="1">
    <location>
        <begin position="1"/>
        <end position="33"/>
    </location>
</feature>
<name>A0A8T0EE93_ARGBR</name>
<proteinExistence type="predicted"/>
<dbReference type="AlphaFoldDB" id="A0A8T0EE93"/>
<organism evidence="2 3">
    <name type="scientific">Argiope bruennichi</name>
    <name type="common">Wasp spider</name>
    <name type="synonym">Aranea bruennichi</name>
    <dbReference type="NCBI Taxonomy" id="94029"/>
    <lineage>
        <taxon>Eukaryota</taxon>
        <taxon>Metazoa</taxon>
        <taxon>Ecdysozoa</taxon>
        <taxon>Arthropoda</taxon>
        <taxon>Chelicerata</taxon>
        <taxon>Arachnida</taxon>
        <taxon>Araneae</taxon>
        <taxon>Araneomorphae</taxon>
        <taxon>Entelegynae</taxon>
        <taxon>Araneoidea</taxon>
        <taxon>Araneidae</taxon>
        <taxon>Argiope</taxon>
    </lineage>
</organism>
<reference evidence="2" key="2">
    <citation type="submission" date="2020-06" db="EMBL/GenBank/DDBJ databases">
        <authorList>
            <person name="Sheffer M."/>
        </authorList>
    </citation>
    <scope>NUCLEOTIDE SEQUENCE</scope>
</reference>
<evidence type="ECO:0000256" key="1">
    <source>
        <dbReference type="SAM" id="MobiDB-lite"/>
    </source>
</evidence>
<feature type="compositionally biased region" description="Polar residues" evidence="1">
    <location>
        <begin position="1"/>
        <end position="17"/>
    </location>
</feature>
<reference evidence="2" key="1">
    <citation type="journal article" date="2020" name="bioRxiv">
        <title>Chromosome-level reference genome of the European wasp spider Argiope bruennichi: a resource for studies on range expansion and evolutionary adaptation.</title>
        <authorList>
            <person name="Sheffer M.M."/>
            <person name="Hoppe A."/>
            <person name="Krehenwinkel H."/>
            <person name="Uhl G."/>
            <person name="Kuss A.W."/>
            <person name="Jensen L."/>
            <person name="Jensen C."/>
            <person name="Gillespie R.G."/>
            <person name="Hoff K.J."/>
            <person name="Prost S."/>
        </authorList>
    </citation>
    <scope>NUCLEOTIDE SEQUENCE</scope>
</reference>
<comment type="caution">
    <text evidence="2">The sequence shown here is derived from an EMBL/GenBank/DDBJ whole genome shotgun (WGS) entry which is preliminary data.</text>
</comment>
<dbReference type="EMBL" id="JABXBU010002228">
    <property type="protein sequence ID" value="KAF8770044.1"/>
    <property type="molecule type" value="Genomic_DNA"/>
</dbReference>
<dbReference type="Proteomes" id="UP000807504">
    <property type="component" value="Unassembled WGS sequence"/>
</dbReference>
<protein>
    <submittedName>
        <fullName evidence="2">Uncharacterized protein</fullName>
    </submittedName>
</protein>
<keyword evidence="3" id="KW-1185">Reference proteome</keyword>
<evidence type="ECO:0000313" key="2">
    <source>
        <dbReference type="EMBL" id="KAF8770044.1"/>
    </source>
</evidence>
<evidence type="ECO:0000313" key="3">
    <source>
        <dbReference type="Proteomes" id="UP000807504"/>
    </source>
</evidence>
<accession>A0A8T0EE93</accession>
<feature type="region of interest" description="Disordered" evidence="1">
    <location>
        <begin position="73"/>
        <end position="98"/>
    </location>
</feature>
<gene>
    <name evidence="2" type="ORF">HNY73_017618</name>
</gene>
<sequence length="149" mass="17048">MRQESRNSQFMAQESITRSVRQSRESSSVRQESRIQFSAPIVREIQFMRQDRESVSAPRVENPVQCAMSKPQFSGAIESRNPVRAAKTESSSVRQEARTISAPRVPLIHFSAPESKIHFSSAKRSRTSQCAKVRIQFIAPEFENPIRRQ</sequence>